<comment type="caution">
    <text evidence="1">The sequence shown here is derived from an EMBL/GenBank/DDBJ whole genome shotgun (WGS) entry which is preliminary data.</text>
</comment>
<name>A0AAD5UQY0_9FUNG</name>
<dbReference type="Proteomes" id="UP001210925">
    <property type="component" value="Unassembled WGS sequence"/>
</dbReference>
<keyword evidence="2" id="KW-1185">Reference proteome</keyword>
<gene>
    <name evidence="1" type="ORF">HK103_006021</name>
</gene>
<organism evidence="1 2">
    <name type="scientific">Boothiomyces macroporosus</name>
    <dbReference type="NCBI Taxonomy" id="261099"/>
    <lineage>
        <taxon>Eukaryota</taxon>
        <taxon>Fungi</taxon>
        <taxon>Fungi incertae sedis</taxon>
        <taxon>Chytridiomycota</taxon>
        <taxon>Chytridiomycota incertae sedis</taxon>
        <taxon>Chytridiomycetes</taxon>
        <taxon>Rhizophydiales</taxon>
        <taxon>Terramycetaceae</taxon>
        <taxon>Boothiomyces</taxon>
    </lineage>
</organism>
<dbReference type="AlphaFoldDB" id="A0AAD5UQY0"/>
<evidence type="ECO:0000313" key="2">
    <source>
        <dbReference type="Proteomes" id="UP001210925"/>
    </source>
</evidence>
<evidence type="ECO:0000313" key="1">
    <source>
        <dbReference type="EMBL" id="KAJ3261413.1"/>
    </source>
</evidence>
<sequence length="90" mass="10686">MINPALKKNKSIDSEPDYSIKDFSDRYPDFQSLIPHLKPQLYQILNTDPMIKRKLKRFTSINQNDIWNKKLLDKKHEEIDKVSKVNVARC</sequence>
<proteinExistence type="predicted"/>
<accession>A0AAD5UQY0</accession>
<dbReference type="EMBL" id="JADGKB010000006">
    <property type="protein sequence ID" value="KAJ3261413.1"/>
    <property type="molecule type" value="Genomic_DNA"/>
</dbReference>
<protein>
    <submittedName>
        <fullName evidence="1">Uncharacterized protein</fullName>
    </submittedName>
</protein>
<reference evidence="1" key="1">
    <citation type="submission" date="2020-05" db="EMBL/GenBank/DDBJ databases">
        <title>Phylogenomic resolution of chytrid fungi.</title>
        <authorList>
            <person name="Stajich J.E."/>
            <person name="Amses K."/>
            <person name="Simmons R."/>
            <person name="Seto K."/>
            <person name="Myers J."/>
            <person name="Bonds A."/>
            <person name="Quandt C.A."/>
            <person name="Barry K."/>
            <person name="Liu P."/>
            <person name="Grigoriev I."/>
            <person name="Longcore J.E."/>
            <person name="James T.Y."/>
        </authorList>
    </citation>
    <scope>NUCLEOTIDE SEQUENCE</scope>
    <source>
        <strain evidence="1">PLAUS21</strain>
    </source>
</reference>